<evidence type="ECO:0000256" key="2">
    <source>
        <dbReference type="ARBA" id="ARBA00023125"/>
    </source>
</evidence>
<reference evidence="5 6" key="1">
    <citation type="submission" date="2018-05" db="EMBL/GenBank/DDBJ databases">
        <title>Freshwater and sediment microbial communities from various areas in North America, analyzing microbe dynamics in response to fracking.</title>
        <authorList>
            <person name="Lamendella R."/>
        </authorList>
    </citation>
    <scope>NUCLEOTIDE SEQUENCE [LARGE SCALE GENOMIC DNA]</scope>
    <source>
        <strain evidence="5 6">15_TX</strain>
    </source>
</reference>
<dbReference type="OrthoDB" id="2592645at2"/>
<evidence type="ECO:0000256" key="3">
    <source>
        <dbReference type="ARBA" id="ARBA00023163"/>
    </source>
</evidence>
<dbReference type="InterPro" id="IPR036388">
    <property type="entry name" value="WH-like_DNA-bd_sf"/>
</dbReference>
<dbReference type="PANTHER" id="PTHR43537">
    <property type="entry name" value="TRANSCRIPTIONAL REGULATOR, GNTR FAMILY"/>
    <property type="match status" value="1"/>
</dbReference>
<feature type="domain" description="HTH gntR-type" evidence="4">
    <location>
        <begin position="8"/>
        <end position="75"/>
    </location>
</feature>
<dbReference type="Pfam" id="PF00392">
    <property type="entry name" value="GntR"/>
    <property type="match status" value="1"/>
</dbReference>
<dbReference type="Proteomes" id="UP000247150">
    <property type="component" value="Unassembled WGS sequence"/>
</dbReference>
<keyword evidence="1" id="KW-0805">Transcription regulation</keyword>
<accession>A0A2V2ZLL3</accession>
<dbReference type="SMART" id="SM00895">
    <property type="entry name" value="FCD"/>
    <property type="match status" value="1"/>
</dbReference>
<organism evidence="5 6">
    <name type="scientific">Cytobacillus oceanisediminis</name>
    <dbReference type="NCBI Taxonomy" id="665099"/>
    <lineage>
        <taxon>Bacteria</taxon>
        <taxon>Bacillati</taxon>
        <taxon>Bacillota</taxon>
        <taxon>Bacilli</taxon>
        <taxon>Bacillales</taxon>
        <taxon>Bacillaceae</taxon>
        <taxon>Cytobacillus</taxon>
    </lineage>
</organism>
<dbReference type="Gene3D" id="1.10.10.10">
    <property type="entry name" value="Winged helix-like DNA-binding domain superfamily/Winged helix DNA-binding domain"/>
    <property type="match status" value="1"/>
</dbReference>
<gene>
    <name evidence="5" type="ORF">DFO73_114118</name>
</gene>
<dbReference type="InterPro" id="IPR000524">
    <property type="entry name" value="Tscrpt_reg_HTH_GntR"/>
</dbReference>
<evidence type="ECO:0000313" key="5">
    <source>
        <dbReference type="EMBL" id="PWW20825.1"/>
    </source>
</evidence>
<evidence type="ECO:0000313" key="6">
    <source>
        <dbReference type="Proteomes" id="UP000247150"/>
    </source>
</evidence>
<dbReference type="InterPro" id="IPR036390">
    <property type="entry name" value="WH_DNA-bd_sf"/>
</dbReference>
<evidence type="ECO:0000259" key="4">
    <source>
        <dbReference type="PROSITE" id="PS50949"/>
    </source>
</evidence>
<dbReference type="Pfam" id="PF07729">
    <property type="entry name" value="FCD"/>
    <property type="match status" value="1"/>
</dbReference>
<dbReference type="SUPFAM" id="SSF46785">
    <property type="entry name" value="Winged helix' DNA-binding domain"/>
    <property type="match status" value="1"/>
</dbReference>
<dbReference type="CDD" id="cd07377">
    <property type="entry name" value="WHTH_GntR"/>
    <property type="match status" value="1"/>
</dbReference>
<dbReference type="GO" id="GO:0003700">
    <property type="term" value="F:DNA-binding transcription factor activity"/>
    <property type="evidence" value="ECO:0007669"/>
    <property type="project" value="InterPro"/>
</dbReference>
<dbReference type="AlphaFoldDB" id="A0A2V2ZLL3"/>
<protein>
    <submittedName>
        <fullName evidence="5">DNA-binding GntR family transcriptional regulator</fullName>
    </submittedName>
</protein>
<dbReference type="SMART" id="SM00345">
    <property type="entry name" value="HTH_GNTR"/>
    <property type="match status" value="1"/>
</dbReference>
<dbReference type="SUPFAM" id="SSF48008">
    <property type="entry name" value="GntR ligand-binding domain-like"/>
    <property type="match status" value="1"/>
</dbReference>
<dbReference type="PANTHER" id="PTHR43537:SF24">
    <property type="entry name" value="GLUCONATE OPERON TRANSCRIPTIONAL REPRESSOR"/>
    <property type="match status" value="1"/>
</dbReference>
<sequence length="214" mass="25067">MNQVKEFHTLQEKVTDMIRESIFTQVYKPGERLIQDELAARFGVSRMPVREALRCLEREGLVAFLPHKGAQVIGFKREDIEELYYLRALLEGITVQKSMNFLTKKDRTELNTLVEKMDQDIDNNDMDSFITHNHQFHMLLQKGCDWKKIKLLTKEFIEGYPAHVPSLIPKTMFVSNEEHKQMLRALELKDPIMLRQLVENHIMRAGNALTQVIE</sequence>
<keyword evidence="3" id="KW-0804">Transcription</keyword>
<name>A0A2V2ZLL3_9BACI</name>
<dbReference type="InterPro" id="IPR008920">
    <property type="entry name" value="TF_FadR/GntR_C"/>
</dbReference>
<dbReference type="RefSeq" id="WP_110066883.1">
    <property type="nucleotide sequence ID" value="NZ_QGTW01000014.1"/>
</dbReference>
<dbReference type="EMBL" id="QGTW01000014">
    <property type="protein sequence ID" value="PWW20825.1"/>
    <property type="molecule type" value="Genomic_DNA"/>
</dbReference>
<proteinExistence type="predicted"/>
<dbReference type="Gene3D" id="1.20.120.530">
    <property type="entry name" value="GntR ligand-binding domain-like"/>
    <property type="match status" value="1"/>
</dbReference>
<dbReference type="PROSITE" id="PS50949">
    <property type="entry name" value="HTH_GNTR"/>
    <property type="match status" value="1"/>
</dbReference>
<dbReference type="PRINTS" id="PR00035">
    <property type="entry name" value="HTHGNTR"/>
</dbReference>
<dbReference type="GO" id="GO:0003677">
    <property type="term" value="F:DNA binding"/>
    <property type="evidence" value="ECO:0007669"/>
    <property type="project" value="UniProtKB-KW"/>
</dbReference>
<dbReference type="InterPro" id="IPR011711">
    <property type="entry name" value="GntR_C"/>
</dbReference>
<keyword evidence="2 5" id="KW-0238">DNA-binding</keyword>
<comment type="caution">
    <text evidence="5">The sequence shown here is derived from an EMBL/GenBank/DDBJ whole genome shotgun (WGS) entry which is preliminary data.</text>
</comment>
<evidence type="ECO:0000256" key="1">
    <source>
        <dbReference type="ARBA" id="ARBA00023015"/>
    </source>
</evidence>